<evidence type="ECO:0000313" key="1">
    <source>
        <dbReference type="EMBL" id="ART31500.1"/>
    </source>
</evidence>
<sequence length="36" mass="4530">MKSRMNRCLWFQYDVVKRSFHRCGMKRDSKESYIRS</sequence>
<reference evidence="1" key="1">
    <citation type="submission" date="2017-03" db="EMBL/GenBank/DDBJ databases">
        <title>The mitochondrial genome of the carnivorous plant Utricularia reniformis (Lentibulariaceae): structure, comparative analysis and evolutionary landmarks.</title>
        <authorList>
            <person name="Silva S.R."/>
            <person name="Alvarenga D.O."/>
            <person name="Michael T.P."/>
            <person name="Miranda V.F.O."/>
            <person name="Varani A.M."/>
        </authorList>
    </citation>
    <scope>NUCLEOTIDE SEQUENCE</scope>
</reference>
<accession>A0A1Y0B273</accession>
<organism evidence="1">
    <name type="scientific">Utricularia reniformis</name>
    <dbReference type="NCBI Taxonomy" id="192314"/>
    <lineage>
        <taxon>Eukaryota</taxon>
        <taxon>Viridiplantae</taxon>
        <taxon>Streptophyta</taxon>
        <taxon>Embryophyta</taxon>
        <taxon>Tracheophyta</taxon>
        <taxon>Spermatophyta</taxon>
        <taxon>Magnoliopsida</taxon>
        <taxon>eudicotyledons</taxon>
        <taxon>Gunneridae</taxon>
        <taxon>Pentapetalae</taxon>
        <taxon>asterids</taxon>
        <taxon>lamiids</taxon>
        <taxon>Lamiales</taxon>
        <taxon>Lentibulariaceae</taxon>
        <taxon>Utricularia</taxon>
    </lineage>
</organism>
<keyword evidence="1" id="KW-0496">Mitochondrion</keyword>
<geneLocation type="mitochondrion" evidence="1"/>
<proteinExistence type="predicted"/>
<name>A0A1Y0B273_9LAMI</name>
<dbReference type="EMBL" id="KY774314">
    <property type="protein sequence ID" value="ART31500.1"/>
    <property type="molecule type" value="Genomic_DNA"/>
</dbReference>
<dbReference type="AlphaFoldDB" id="A0A1Y0B273"/>
<gene>
    <name evidence="1" type="ORF">AEK19_MT1297</name>
</gene>
<protein>
    <submittedName>
        <fullName evidence="1">Uncharacterized protein</fullName>
    </submittedName>
</protein>